<keyword evidence="3" id="KW-1185">Reference proteome</keyword>
<comment type="caution">
    <text evidence="2">The sequence shown here is derived from an EMBL/GenBank/DDBJ whole genome shotgun (WGS) entry which is preliminary data.</text>
</comment>
<dbReference type="EMBL" id="VIGX01000005">
    <property type="protein sequence ID" value="TWS28855.1"/>
    <property type="molecule type" value="Genomic_DNA"/>
</dbReference>
<name>A0A5C5S325_9ACTN</name>
<dbReference type="InterPro" id="IPR024726">
    <property type="entry name" value="FhuF_C"/>
</dbReference>
<accession>A0A5C5S325</accession>
<feature type="domain" description="Ferric siderophore reductase C-terminal" evidence="1">
    <location>
        <begin position="208"/>
        <end position="228"/>
    </location>
</feature>
<organism evidence="2 3">
    <name type="scientific">Tsukamurella conjunctivitidis</name>
    <dbReference type="NCBI Taxonomy" id="2592068"/>
    <lineage>
        <taxon>Bacteria</taxon>
        <taxon>Bacillati</taxon>
        <taxon>Actinomycetota</taxon>
        <taxon>Actinomycetes</taxon>
        <taxon>Mycobacteriales</taxon>
        <taxon>Tsukamurellaceae</taxon>
        <taxon>Tsukamurella</taxon>
    </lineage>
</organism>
<protein>
    <recommendedName>
        <fullName evidence="1">Ferric siderophore reductase C-terminal domain-containing protein</fullName>
    </recommendedName>
</protein>
<evidence type="ECO:0000313" key="3">
    <source>
        <dbReference type="Proteomes" id="UP000319375"/>
    </source>
</evidence>
<dbReference type="Proteomes" id="UP000319375">
    <property type="component" value="Unassembled WGS sequence"/>
</dbReference>
<evidence type="ECO:0000313" key="2">
    <source>
        <dbReference type="EMBL" id="TWS28855.1"/>
    </source>
</evidence>
<proteinExistence type="predicted"/>
<reference evidence="2 3" key="1">
    <citation type="submission" date="2019-06" db="EMBL/GenBank/DDBJ databases">
        <title>Tsukamurella conjunctivitidis sp. nov., Tsukamurella assacharolytica sp. nov. and Tsukamurella sputae sp. nov. isolated from patients with conjunctivitis, bacteraemia (lymphoma) and respiratory infection (sputum) in Hong Kong.</title>
        <authorList>
            <person name="Teng J.L.L."/>
            <person name="Lee H.H."/>
            <person name="Fong J.Y.H."/>
            <person name="Fok K.M.N."/>
            <person name="Lau S.K.P."/>
            <person name="Woo P.C.Y."/>
        </authorList>
    </citation>
    <scope>NUCLEOTIDE SEQUENCE [LARGE SCALE GENOMIC DNA]</scope>
    <source>
        <strain evidence="2 3">HKU72</strain>
    </source>
</reference>
<dbReference type="GO" id="GO:0051537">
    <property type="term" value="F:2 iron, 2 sulfur cluster binding"/>
    <property type="evidence" value="ECO:0007669"/>
    <property type="project" value="InterPro"/>
</dbReference>
<gene>
    <name evidence="2" type="ORF">FK530_11760</name>
</gene>
<evidence type="ECO:0000259" key="1">
    <source>
        <dbReference type="Pfam" id="PF11575"/>
    </source>
</evidence>
<dbReference type="AlphaFoldDB" id="A0A5C5S325"/>
<dbReference type="Pfam" id="PF11575">
    <property type="entry name" value="FhuF_C"/>
    <property type="match status" value="1"/>
</dbReference>
<sequence length="239" mass="25446">MGPPPSAIRARTLRPVRRLALPPEHRRQGRLRARHLPHRAGHRLAARRGGDDRRLVRHRLALACQPAVRVIEDLRRAVSAPDDRVAGVLYWYALSGALARLAVAGRDAASATIRPGNGGWPEVGEAAPSGDPGAHLARACHRLIPVLAAESGASPRSLWAIATDSIASAALGAADPRGVTDELLRACGAEAPSARFEEVPGRGTVVRRGSCCLLYLCPGMPKCLSCPRQTPGERRARLA</sequence>